<reference evidence="2" key="2">
    <citation type="submission" date="2020-05" db="UniProtKB">
        <authorList>
            <consortium name="EnsemblMetazoa"/>
        </authorList>
    </citation>
    <scope>IDENTIFICATION</scope>
    <source>
        <strain evidence="2">ACHKN1017</strain>
    </source>
</reference>
<evidence type="ECO:0000256" key="1">
    <source>
        <dbReference type="SAM" id="SignalP"/>
    </source>
</evidence>
<dbReference type="EnsemblMetazoa" id="ACHR001901-RA">
    <property type="protein sequence ID" value="ACHR001901-PA"/>
    <property type="gene ID" value="ACHR001901"/>
</dbReference>
<dbReference type="AlphaFoldDB" id="A0A182JTR9"/>
<keyword evidence="1" id="KW-0732">Signal</keyword>
<organism evidence="2 3">
    <name type="scientific">Anopheles christyi</name>
    <dbReference type="NCBI Taxonomy" id="43041"/>
    <lineage>
        <taxon>Eukaryota</taxon>
        <taxon>Metazoa</taxon>
        <taxon>Ecdysozoa</taxon>
        <taxon>Arthropoda</taxon>
        <taxon>Hexapoda</taxon>
        <taxon>Insecta</taxon>
        <taxon>Pterygota</taxon>
        <taxon>Neoptera</taxon>
        <taxon>Endopterygota</taxon>
        <taxon>Diptera</taxon>
        <taxon>Nematocera</taxon>
        <taxon>Culicoidea</taxon>
        <taxon>Culicidae</taxon>
        <taxon>Anophelinae</taxon>
        <taxon>Anopheles</taxon>
    </lineage>
</organism>
<reference evidence="3" key="1">
    <citation type="submission" date="2013-03" db="EMBL/GenBank/DDBJ databases">
        <title>The Genome Sequence of Anopheles christyi ACHKN1017.</title>
        <authorList>
            <consortium name="The Broad Institute Genomics Platform"/>
            <person name="Neafsey D.E."/>
            <person name="Besansky N."/>
            <person name="Walker B."/>
            <person name="Young S.K."/>
            <person name="Zeng Q."/>
            <person name="Gargeya S."/>
            <person name="Fitzgerald M."/>
            <person name="Haas B."/>
            <person name="Abouelleil A."/>
            <person name="Allen A.W."/>
            <person name="Alvarado L."/>
            <person name="Arachchi H.M."/>
            <person name="Berlin A.M."/>
            <person name="Chapman S.B."/>
            <person name="Gainer-Dewar J."/>
            <person name="Goldberg J."/>
            <person name="Griggs A."/>
            <person name="Gujja S."/>
            <person name="Hansen M."/>
            <person name="Howarth C."/>
            <person name="Imamovic A."/>
            <person name="Ireland A."/>
            <person name="Larimer J."/>
            <person name="McCowan C."/>
            <person name="Murphy C."/>
            <person name="Pearson M."/>
            <person name="Poon T.W."/>
            <person name="Priest M."/>
            <person name="Roberts A."/>
            <person name="Saif S."/>
            <person name="Shea T."/>
            <person name="Sisk P."/>
            <person name="Sykes S."/>
            <person name="Wortman J."/>
            <person name="Nusbaum C."/>
            <person name="Birren B."/>
        </authorList>
    </citation>
    <scope>NUCLEOTIDE SEQUENCE [LARGE SCALE GENOMIC DNA]</scope>
    <source>
        <strain evidence="3">ACHKN1017</strain>
    </source>
</reference>
<proteinExistence type="predicted"/>
<sequence length="505" mass="55395">MLGTWVLSLGVFCMLQCSASGEPHPDFALHETLFGTVRVSGSISDTQLVVADIDANLYIVLNSTYPGLLQLLQLTQEVGERVSILLEGVLTPLETLAPSRDSEEVELFDDVLSEIAALQSFTSERLVAISAQIEMTWHEYIPLKLEDVFCRVVLGLQELSSALEALKTAVRAVLDRSSEEMSAECPPKAVRPKLVYRVVYAVRTLRAYLPAITYTLTTTVENIALADRFIVRLSEEAEDVQDPMQYINLVLATTNMVASAVSTSISMVVAEFGMVTAELSQLTNLSSLMAYAQVTQVVTSFNNVLSQLGTVDANFNTSLTDIAEHLALVLEPDEDTPMVDNAEVVATLVKTLVSSGPYARFCFYKFSELLFGLANSGLIGVEECISREIRRLNHLRVTLQEQAKLLVFDLEDFTTELGECNRISNMNRREACVVGYYTNVANSFTTKFNNLYSTGVAEATSSKNRLAACVKVLQFKIVDGTSKALNAQIQQCALTGPVVLAMEEP</sequence>
<dbReference type="VEuPathDB" id="VectorBase:ACHR001901"/>
<feature type="chain" id="PRO_5008124632" description="Protein TsetseEP domain-containing protein" evidence="1">
    <location>
        <begin position="22"/>
        <end position="505"/>
    </location>
</feature>
<evidence type="ECO:0000313" key="2">
    <source>
        <dbReference type="EnsemblMetazoa" id="ACHR001901-PA"/>
    </source>
</evidence>
<dbReference type="Proteomes" id="UP000075881">
    <property type="component" value="Unassembled WGS sequence"/>
</dbReference>
<keyword evidence="3" id="KW-1185">Reference proteome</keyword>
<feature type="signal peptide" evidence="1">
    <location>
        <begin position="1"/>
        <end position="21"/>
    </location>
</feature>
<accession>A0A182JTR9</accession>
<evidence type="ECO:0008006" key="4">
    <source>
        <dbReference type="Google" id="ProtNLM"/>
    </source>
</evidence>
<evidence type="ECO:0000313" key="3">
    <source>
        <dbReference type="Proteomes" id="UP000075881"/>
    </source>
</evidence>
<protein>
    <recommendedName>
        <fullName evidence="4">Protein TsetseEP domain-containing protein</fullName>
    </recommendedName>
</protein>
<name>A0A182JTR9_9DIPT</name>